<reference evidence="2 3" key="1">
    <citation type="submission" date="2018-04" db="EMBL/GenBank/DDBJ databases">
        <title>Active sludge and wastewater microbial communities from Klosterneuburg, Austria.</title>
        <authorList>
            <person name="Wagner M."/>
        </authorList>
    </citation>
    <scope>NUCLEOTIDE SEQUENCE [LARGE SCALE GENOMIC DNA]</scope>
    <source>
        <strain evidence="2 3">Nm49</strain>
    </source>
</reference>
<accession>A0A2T5HH02</accession>
<feature type="domain" description="IraD/Gp25-like" evidence="1">
    <location>
        <begin position="18"/>
        <end position="98"/>
    </location>
</feature>
<comment type="caution">
    <text evidence="2">The sequence shown here is derived from an EMBL/GenBank/DDBJ whole genome shotgun (WGS) entry which is preliminary data.</text>
</comment>
<dbReference type="SUPFAM" id="SSF160719">
    <property type="entry name" value="gpW/gp25-like"/>
    <property type="match status" value="1"/>
</dbReference>
<proteinExistence type="predicted"/>
<dbReference type="Pfam" id="PF04965">
    <property type="entry name" value="GPW_gp25"/>
    <property type="match status" value="1"/>
</dbReference>
<dbReference type="InterPro" id="IPR007048">
    <property type="entry name" value="IraD/Gp25-like"/>
</dbReference>
<sequence>MQALTGVNRQSGRPLSGYEHLKQSITDILTTPVGSRVMRPEYGSHLPRMVDLPVNKGWISAVQAEIARSIGRWEPRLKLSRVTVTAVVNGRVDMKIAGEYLGESVLIEVIA</sequence>
<dbReference type="AlphaFoldDB" id="A0A2T5HH02"/>
<dbReference type="RefSeq" id="WP_107804258.1">
    <property type="nucleotide sequence ID" value="NZ_QAOI01000031.1"/>
</dbReference>
<dbReference type="Proteomes" id="UP000244128">
    <property type="component" value="Unassembled WGS sequence"/>
</dbReference>
<name>A0A2T5HH02_9PROT</name>
<evidence type="ECO:0000313" key="2">
    <source>
        <dbReference type="EMBL" id="PTQ70849.1"/>
    </source>
</evidence>
<evidence type="ECO:0000259" key="1">
    <source>
        <dbReference type="Pfam" id="PF04965"/>
    </source>
</evidence>
<dbReference type="Gene3D" id="3.10.450.40">
    <property type="match status" value="1"/>
</dbReference>
<protein>
    <recommendedName>
        <fullName evidence="1">IraD/Gp25-like domain-containing protein</fullName>
    </recommendedName>
</protein>
<gene>
    <name evidence="2" type="ORF">C8R26_13136</name>
</gene>
<evidence type="ECO:0000313" key="3">
    <source>
        <dbReference type="Proteomes" id="UP000244128"/>
    </source>
</evidence>
<dbReference type="EMBL" id="QAOI01000031">
    <property type="protein sequence ID" value="PTQ70849.1"/>
    <property type="molecule type" value="Genomic_DNA"/>
</dbReference>
<organism evidence="2 3">
    <name type="scientific">Nitrosomonas oligotropha</name>
    <dbReference type="NCBI Taxonomy" id="42354"/>
    <lineage>
        <taxon>Bacteria</taxon>
        <taxon>Pseudomonadati</taxon>
        <taxon>Pseudomonadota</taxon>
        <taxon>Betaproteobacteria</taxon>
        <taxon>Nitrosomonadales</taxon>
        <taxon>Nitrosomonadaceae</taxon>
        <taxon>Nitrosomonas</taxon>
    </lineage>
</organism>